<proteinExistence type="predicted"/>
<dbReference type="AlphaFoldDB" id="A0A1Y1ZQT9"/>
<organism evidence="1 2">
    <name type="scientific">Clohesyomyces aquaticus</name>
    <dbReference type="NCBI Taxonomy" id="1231657"/>
    <lineage>
        <taxon>Eukaryota</taxon>
        <taxon>Fungi</taxon>
        <taxon>Dikarya</taxon>
        <taxon>Ascomycota</taxon>
        <taxon>Pezizomycotina</taxon>
        <taxon>Dothideomycetes</taxon>
        <taxon>Pleosporomycetidae</taxon>
        <taxon>Pleosporales</taxon>
        <taxon>Lindgomycetaceae</taxon>
        <taxon>Clohesyomyces</taxon>
    </lineage>
</organism>
<sequence>MNLAAELSKNLDTVLSSTRRRTCEMLRIERFEDQKRGGASASVRFLQMNLPKGVNCLEVSENPDKDTLVHEVTISPRLSCKKYVKYDCTKVMGYGKALTCAIGKYVKTAKDLCEDMNVAKKCNFMGSQFIKNSPGIGEYDINSVMHYSSKTQSNQGYLLSHQGPLFVGKLCQGTPPISLAQSPYED</sequence>
<name>A0A1Y1ZQT9_9PLEO</name>
<evidence type="ECO:0000313" key="1">
    <source>
        <dbReference type="EMBL" id="ORY12621.1"/>
    </source>
</evidence>
<reference evidence="1 2" key="1">
    <citation type="submission" date="2016-07" db="EMBL/GenBank/DDBJ databases">
        <title>Pervasive Adenine N6-methylation of Active Genes in Fungi.</title>
        <authorList>
            <consortium name="DOE Joint Genome Institute"/>
            <person name="Mondo S.J."/>
            <person name="Dannebaum R.O."/>
            <person name="Kuo R.C."/>
            <person name="Labutti K."/>
            <person name="Haridas S."/>
            <person name="Kuo A."/>
            <person name="Salamov A."/>
            <person name="Ahrendt S.R."/>
            <person name="Lipzen A."/>
            <person name="Sullivan W."/>
            <person name="Andreopoulos W.B."/>
            <person name="Clum A."/>
            <person name="Lindquist E."/>
            <person name="Daum C."/>
            <person name="Ramamoorthy G.K."/>
            <person name="Gryganskyi A."/>
            <person name="Culley D."/>
            <person name="Magnuson J.K."/>
            <person name="James T.Y."/>
            <person name="O'Malley M.A."/>
            <person name="Stajich J.E."/>
            <person name="Spatafora J.W."/>
            <person name="Visel A."/>
            <person name="Grigoriev I.V."/>
        </authorList>
    </citation>
    <scope>NUCLEOTIDE SEQUENCE [LARGE SCALE GENOMIC DNA]</scope>
    <source>
        <strain evidence="1 2">CBS 115471</strain>
    </source>
</reference>
<comment type="caution">
    <text evidence="1">The sequence shown here is derived from an EMBL/GenBank/DDBJ whole genome shotgun (WGS) entry which is preliminary data.</text>
</comment>
<dbReference type="Proteomes" id="UP000193144">
    <property type="component" value="Unassembled WGS sequence"/>
</dbReference>
<protein>
    <recommendedName>
        <fullName evidence="3">Peptidase M12A domain-containing protein</fullName>
    </recommendedName>
</protein>
<dbReference type="EMBL" id="MCFA01000049">
    <property type="protein sequence ID" value="ORY12621.1"/>
    <property type="molecule type" value="Genomic_DNA"/>
</dbReference>
<accession>A0A1Y1ZQT9</accession>
<gene>
    <name evidence="1" type="ORF">BCR34DRAFT_587091</name>
</gene>
<evidence type="ECO:0008006" key="3">
    <source>
        <dbReference type="Google" id="ProtNLM"/>
    </source>
</evidence>
<evidence type="ECO:0000313" key="2">
    <source>
        <dbReference type="Proteomes" id="UP000193144"/>
    </source>
</evidence>
<dbReference type="OrthoDB" id="291007at2759"/>
<keyword evidence="2" id="KW-1185">Reference proteome</keyword>